<evidence type="ECO:0000313" key="2">
    <source>
        <dbReference type="Proteomes" id="UP000235786"/>
    </source>
</evidence>
<organism evidence="1 2">
    <name type="scientific">Hyaloscypha variabilis (strain UAMH 11265 / GT02V1 / F)</name>
    <name type="common">Meliniomyces variabilis</name>
    <dbReference type="NCBI Taxonomy" id="1149755"/>
    <lineage>
        <taxon>Eukaryota</taxon>
        <taxon>Fungi</taxon>
        <taxon>Dikarya</taxon>
        <taxon>Ascomycota</taxon>
        <taxon>Pezizomycotina</taxon>
        <taxon>Leotiomycetes</taxon>
        <taxon>Helotiales</taxon>
        <taxon>Hyaloscyphaceae</taxon>
        <taxon>Hyaloscypha</taxon>
        <taxon>Hyaloscypha variabilis</taxon>
    </lineage>
</organism>
<reference evidence="1 2" key="1">
    <citation type="submission" date="2016-04" db="EMBL/GenBank/DDBJ databases">
        <title>A degradative enzymes factory behind the ericoid mycorrhizal symbiosis.</title>
        <authorList>
            <consortium name="DOE Joint Genome Institute"/>
            <person name="Martino E."/>
            <person name="Morin E."/>
            <person name="Grelet G."/>
            <person name="Kuo A."/>
            <person name="Kohler A."/>
            <person name="Daghino S."/>
            <person name="Barry K."/>
            <person name="Choi C."/>
            <person name="Cichocki N."/>
            <person name="Clum A."/>
            <person name="Copeland A."/>
            <person name="Hainaut M."/>
            <person name="Haridas S."/>
            <person name="Labutti K."/>
            <person name="Lindquist E."/>
            <person name="Lipzen A."/>
            <person name="Khouja H.-R."/>
            <person name="Murat C."/>
            <person name="Ohm R."/>
            <person name="Olson A."/>
            <person name="Spatafora J."/>
            <person name="Veneault-Fourrey C."/>
            <person name="Henrissat B."/>
            <person name="Grigoriev I."/>
            <person name="Martin F."/>
            <person name="Perotto S."/>
        </authorList>
    </citation>
    <scope>NUCLEOTIDE SEQUENCE [LARGE SCALE GENOMIC DNA]</scope>
    <source>
        <strain evidence="1 2">F</strain>
    </source>
</reference>
<dbReference type="AlphaFoldDB" id="A0A2J6RWS7"/>
<protein>
    <recommendedName>
        <fullName evidence="3">DRBM domain-containing protein</fullName>
    </recommendedName>
</protein>
<proteinExistence type="predicted"/>
<evidence type="ECO:0000313" key="1">
    <source>
        <dbReference type="EMBL" id="PMD42967.1"/>
    </source>
</evidence>
<dbReference type="PANTHER" id="PTHR42030">
    <property type="entry name" value="DRBM DOMAIN-CONTAINING PROTEIN"/>
    <property type="match status" value="1"/>
</dbReference>
<feature type="non-terminal residue" evidence="1">
    <location>
        <position position="64"/>
    </location>
</feature>
<accession>A0A2J6RWS7</accession>
<evidence type="ECO:0008006" key="3">
    <source>
        <dbReference type="Google" id="ProtNLM"/>
    </source>
</evidence>
<dbReference type="EMBL" id="KZ613942">
    <property type="protein sequence ID" value="PMD42967.1"/>
    <property type="molecule type" value="Genomic_DNA"/>
</dbReference>
<dbReference type="SUPFAM" id="SSF54768">
    <property type="entry name" value="dsRNA-binding domain-like"/>
    <property type="match status" value="1"/>
</dbReference>
<dbReference type="PANTHER" id="PTHR42030:SF1">
    <property type="entry name" value="DRBM DOMAIN-CONTAINING PROTEIN"/>
    <property type="match status" value="1"/>
</dbReference>
<dbReference type="Proteomes" id="UP000235786">
    <property type="component" value="Unassembled WGS sequence"/>
</dbReference>
<dbReference type="Gene3D" id="3.30.160.20">
    <property type="match status" value="1"/>
</dbReference>
<keyword evidence="2" id="KW-1185">Reference proteome</keyword>
<dbReference type="OrthoDB" id="5418749at2759"/>
<sequence length="64" mass="7345">MCRMTHIHPPAFKVQSDRRGGRTAWCCIVTVQGQNIPSRYWYDSRHIYNSKEDAAEVALSHLVG</sequence>
<gene>
    <name evidence="1" type="ORF">L207DRAFT_454765</name>
</gene>
<name>A0A2J6RWS7_HYAVF</name>